<reference evidence="2 3" key="1">
    <citation type="journal article" date="2019" name="Appl. Microbiol. Biotechnol.">
        <title>Genome sequence of Isaria javanica and comparative genome analysis insights into family S53 peptidase evolution in fungal entomopathogens.</title>
        <authorList>
            <person name="Lin R."/>
            <person name="Zhang X."/>
            <person name="Xin B."/>
            <person name="Zou M."/>
            <person name="Gao Y."/>
            <person name="Qin F."/>
            <person name="Hu Q."/>
            <person name="Xie B."/>
            <person name="Cheng X."/>
        </authorList>
    </citation>
    <scope>NUCLEOTIDE SEQUENCE [LARGE SCALE GENOMIC DNA]</scope>
    <source>
        <strain evidence="2 3">IJ1G</strain>
    </source>
</reference>
<name>A0A545UL17_9HYPO</name>
<dbReference type="STRING" id="43265.A0A545UL17"/>
<evidence type="ECO:0000313" key="3">
    <source>
        <dbReference type="Proteomes" id="UP000315783"/>
    </source>
</evidence>
<evidence type="ECO:0000256" key="1">
    <source>
        <dbReference type="SAM" id="MobiDB-lite"/>
    </source>
</evidence>
<protein>
    <submittedName>
        <fullName evidence="2">Uncharacterized protein</fullName>
    </submittedName>
</protein>
<evidence type="ECO:0000313" key="2">
    <source>
        <dbReference type="EMBL" id="TQV90155.1"/>
    </source>
</evidence>
<dbReference type="AlphaFoldDB" id="A0A545UL17"/>
<feature type="region of interest" description="Disordered" evidence="1">
    <location>
        <begin position="1"/>
        <end position="80"/>
    </location>
</feature>
<dbReference type="InterPro" id="IPR011990">
    <property type="entry name" value="TPR-like_helical_dom_sf"/>
</dbReference>
<comment type="caution">
    <text evidence="2">The sequence shown here is derived from an EMBL/GenBank/DDBJ whole genome shotgun (WGS) entry which is preliminary data.</text>
</comment>
<proteinExistence type="predicted"/>
<accession>A0A545UL17</accession>
<dbReference type="EMBL" id="SPUK01000034">
    <property type="protein sequence ID" value="TQV90155.1"/>
    <property type="molecule type" value="Genomic_DNA"/>
</dbReference>
<dbReference type="SUPFAM" id="SSF48452">
    <property type="entry name" value="TPR-like"/>
    <property type="match status" value="1"/>
</dbReference>
<sequence>MSGGISRLEAKPERARPQPSLPVLPSGVAKNPAGRQLWDPADEPKSRRGSRAKPSTARRSRQSNRPRSIGQVGPSEVHPADVSAMPGFSLFRQPETKPITQEQLISEVKDPDPFNDAFVRVHAVIFSLRPTEEIDCAMAKFLDNLDKKIAEKNKEWLRSGYLIAISLICSLLGYGVPNNPIKKELPISKEKPCQDNDNAKKAARNTVDDTAHPKAIAHIEKEFPWARVVDVLNEAYPALMSKPRMANETFPRPPRNEPLRPLPEDYAMRGLEISNKYFPLDWFSSDKLEDEEKRFEPPSLGDERRQRLLWLGRRICSVGNWFEWDEGSSQFLAKKEEDEDSGQYAQDFSRSYQAAISAPVSGLAPGLSKPQSDDFFPHFGQHAYLLGTQDVLSIDLQRLPPLLTTAIRALLP</sequence>
<keyword evidence="3" id="KW-1185">Reference proteome</keyword>
<feature type="compositionally biased region" description="Basic residues" evidence="1">
    <location>
        <begin position="47"/>
        <end position="64"/>
    </location>
</feature>
<dbReference type="Proteomes" id="UP000315783">
    <property type="component" value="Unassembled WGS sequence"/>
</dbReference>
<organism evidence="2 3">
    <name type="scientific">Cordyceps javanica</name>
    <dbReference type="NCBI Taxonomy" id="43265"/>
    <lineage>
        <taxon>Eukaryota</taxon>
        <taxon>Fungi</taxon>
        <taxon>Dikarya</taxon>
        <taxon>Ascomycota</taxon>
        <taxon>Pezizomycotina</taxon>
        <taxon>Sordariomycetes</taxon>
        <taxon>Hypocreomycetidae</taxon>
        <taxon>Hypocreales</taxon>
        <taxon>Cordycipitaceae</taxon>
        <taxon>Cordyceps</taxon>
    </lineage>
</organism>
<gene>
    <name evidence="2" type="ORF">IF1G_11197</name>
</gene>